<evidence type="ECO:0000256" key="1">
    <source>
        <dbReference type="SAM" id="Phobius"/>
    </source>
</evidence>
<accession>A0A9P8RFL8</accession>
<feature type="transmembrane region" description="Helical" evidence="1">
    <location>
        <begin position="176"/>
        <end position="197"/>
    </location>
</feature>
<gene>
    <name evidence="2" type="ORF">BKA67DRAFT_542100</name>
</gene>
<name>A0A9P8RFL8_9PEZI</name>
<keyword evidence="1" id="KW-0472">Membrane</keyword>
<dbReference type="OrthoDB" id="630895at2759"/>
<proteinExistence type="predicted"/>
<feature type="transmembrane region" description="Helical" evidence="1">
    <location>
        <begin position="217"/>
        <end position="239"/>
    </location>
</feature>
<reference evidence="2" key="1">
    <citation type="journal article" date="2021" name="Nat. Commun.">
        <title>Genetic determinants of endophytism in the Arabidopsis root mycobiome.</title>
        <authorList>
            <person name="Mesny F."/>
            <person name="Miyauchi S."/>
            <person name="Thiergart T."/>
            <person name="Pickel B."/>
            <person name="Atanasova L."/>
            <person name="Karlsson M."/>
            <person name="Huettel B."/>
            <person name="Barry K.W."/>
            <person name="Haridas S."/>
            <person name="Chen C."/>
            <person name="Bauer D."/>
            <person name="Andreopoulos W."/>
            <person name="Pangilinan J."/>
            <person name="LaButti K."/>
            <person name="Riley R."/>
            <person name="Lipzen A."/>
            <person name="Clum A."/>
            <person name="Drula E."/>
            <person name="Henrissat B."/>
            <person name="Kohler A."/>
            <person name="Grigoriev I.V."/>
            <person name="Martin F.M."/>
            <person name="Hacquard S."/>
        </authorList>
    </citation>
    <scope>NUCLEOTIDE SEQUENCE</scope>
    <source>
        <strain evidence="2">MPI-SDFR-AT-0073</strain>
    </source>
</reference>
<dbReference type="RefSeq" id="XP_045951637.1">
    <property type="nucleotide sequence ID" value="XM_046101044.1"/>
</dbReference>
<keyword evidence="3" id="KW-1185">Reference proteome</keyword>
<dbReference type="Proteomes" id="UP000758603">
    <property type="component" value="Unassembled WGS sequence"/>
</dbReference>
<feature type="transmembrane region" description="Helical" evidence="1">
    <location>
        <begin position="111"/>
        <end position="128"/>
    </location>
</feature>
<keyword evidence="1" id="KW-1133">Transmembrane helix</keyword>
<organism evidence="2 3">
    <name type="scientific">Truncatella angustata</name>
    <dbReference type="NCBI Taxonomy" id="152316"/>
    <lineage>
        <taxon>Eukaryota</taxon>
        <taxon>Fungi</taxon>
        <taxon>Dikarya</taxon>
        <taxon>Ascomycota</taxon>
        <taxon>Pezizomycotina</taxon>
        <taxon>Sordariomycetes</taxon>
        <taxon>Xylariomycetidae</taxon>
        <taxon>Amphisphaeriales</taxon>
        <taxon>Sporocadaceae</taxon>
        <taxon>Truncatella</taxon>
    </lineage>
</organism>
<comment type="caution">
    <text evidence="2">The sequence shown here is derived from an EMBL/GenBank/DDBJ whole genome shotgun (WGS) entry which is preliminary data.</text>
</comment>
<keyword evidence="1" id="KW-0812">Transmembrane</keyword>
<evidence type="ECO:0000313" key="3">
    <source>
        <dbReference type="Proteomes" id="UP000758603"/>
    </source>
</evidence>
<dbReference type="EMBL" id="JAGPXC010000012">
    <property type="protein sequence ID" value="KAH6645123.1"/>
    <property type="molecule type" value="Genomic_DNA"/>
</dbReference>
<feature type="transmembrane region" description="Helical" evidence="1">
    <location>
        <begin position="80"/>
        <end position="99"/>
    </location>
</feature>
<evidence type="ECO:0000313" key="2">
    <source>
        <dbReference type="EMBL" id="KAH6645123.1"/>
    </source>
</evidence>
<dbReference type="AlphaFoldDB" id="A0A9P8RFL8"/>
<sequence>MDDPTVSASKTTHEQPSNSSHLIADRIFDVLTFSYSAAFKHHTRNPINHITENQDYWAHKDAVIKALARFRQTKSEELKFVQGAAALCGGAVIGVFSWPSTERTVWAAKMLWNWSLFLSTFALISSAHQRLLRYLPEKDDEPFDERRLIEALSLFLRPPVPRGNNTFGRRRSNKMLWFWQCPIMLMNYSWVLFLLGYTLHLLTPVFDPSQAEMSLTAAIITVCGCGLVVINFVFCAGICQHRLLRAQNWRSKGIPRAPMV</sequence>
<dbReference type="GeneID" id="70129936"/>
<protein>
    <submittedName>
        <fullName evidence="2">Uncharacterized protein</fullName>
    </submittedName>
</protein>